<protein>
    <submittedName>
        <fullName evidence="3">Uncharacterized protein</fullName>
    </submittedName>
</protein>
<feature type="domain" description="Antitoxin Xre/MbcA/ParS-like toxin-binding" evidence="1">
    <location>
        <begin position="87"/>
        <end position="135"/>
    </location>
</feature>
<dbReference type="STRING" id="108003.B1C78_08990"/>
<dbReference type="AlphaFoldDB" id="A0A1V3NGW8"/>
<dbReference type="Proteomes" id="UP000189462">
    <property type="component" value="Unassembled WGS sequence"/>
</dbReference>
<organism evidence="3 4">
    <name type="scientific">Thioalkalivibrio denitrificans</name>
    <dbReference type="NCBI Taxonomy" id="108003"/>
    <lineage>
        <taxon>Bacteria</taxon>
        <taxon>Pseudomonadati</taxon>
        <taxon>Pseudomonadota</taxon>
        <taxon>Gammaproteobacteria</taxon>
        <taxon>Chromatiales</taxon>
        <taxon>Ectothiorhodospiraceae</taxon>
        <taxon>Thioalkalivibrio</taxon>
    </lineage>
</organism>
<dbReference type="GO" id="GO:0003677">
    <property type="term" value="F:DNA binding"/>
    <property type="evidence" value="ECO:0007669"/>
    <property type="project" value="InterPro"/>
</dbReference>
<evidence type="ECO:0000259" key="1">
    <source>
        <dbReference type="Pfam" id="PF09722"/>
    </source>
</evidence>
<comment type="caution">
    <text evidence="3">The sequence shown here is derived from an EMBL/GenBank/DDBJ whole genome shotgun (WGS) entry which is preliminary data.</text>
</comment>
<sequence length="138" mass="15305">MRAYGILTNRRSDTGATIESITEHIKKGLNVMAVQHLGRCLGLSVNDVLGVIRMSPRAYARRRHSGASLGLLYSDRAYRIARVIVLAEEVFGSGDIAHDWLVSYNRALGAKPYELLDTEVGVERVRTVLGRIEFGVYS</sequence>
<dbReference type="NCBIfam" id="TIGR02293">
    <property type="entry name" value="TAS_TIGR02293"/>
    <property type="match status" value="1"/>
</dbReference>
<keyword evidence="4" id="KW-1185">Reference proteome</keyword>
<reference evidence="3 4" key="1">
    <citation type="submission" date="2017-02" db="EMBL/GenBank/DDBJ databases">
        <title>Genomic diversity within the haloalkaliphilic genus Thioalkalivibrio.</title>
        <authorList>
            <person name="Ahn A.-C."/>
            <person name="Meier-Kolthoff J."/>
            <person name="Overmars L."/>
            <person name="Richter M."/>
            <person name="Woyke T."/>
            <person name="Sorokin D.Y."/>
            <person name="Muyzer G."/>
        </authorList>
    </citation>
    <scope>NUCLEOTIDE SEQUENCE [LARGE SCALE GENOMIC DNA]</scope>
    <source>
        <strain evidence="3 4">ALJD</strain>
    </source>
</reference>
<proteinExistence type="predicted"/>
<dbReference type="EMBL" id="MVBK01000048">
    <property type="protein sequence ID" value="OOG24339.1"/>
    <property type="molecule type" value="Genomic_DNA"/>
</dbReference>
<evidence type="ECO:0000313" key="4">
    <source>
        <dbReference type="Proteomes" id="UP000189462"/>
    </source>
</evidence>
<name>A0A1V3NGW8_9GAMM</name>
<dbReference type="Pfam" id="PF20432">
    <property type="entry name" value="Xre-like-HTH"/>
    <property type="match status" value="1"/>
</dbReference>
<dbReference type="InterPro" id="IPR046847">
    <property type="entry name" value="Xre-like_HTH"/>
</dbReference>
<accession>A0A1V3NGW8</accession>
<evidence type="ECO:0000313" key="3">
    <source>
        <dbReference type="EMBL" id="OOG24339.1"/>
    </source>
</evidence>
<feature type="domain" description="Antitoxin Xre-like helix-turn-helix" evidence="2">
    <location>
        <begin position="23"/>
        <end position="82"/>
    </location>
</feature>
<gene>
    <name evidence="3" type="ORF">B1C78_08990</name>
</gene>
<dbReference type="InterPro" id="IPR011979">
    <property type="entry name" value="Antitox_Xre"/>
</dbReference>
<dbReference type="InterPro" id="IPR024467">
    <property type="entry name" value="Xre/MbcA/ParS-like_toxin-bd"/>
</dbReference>
<dbReference type="RefSeq" id="WP_175628268.1">
    <property type="nucleotide sequence ID" value="NZ_MVBK01000048.1"/>
</dbReference>
<evidence type="ECO:0000259" key="2">
    <source>
        <dbReference type="Pfam" id="PF20432"/>
    </source>
</evidence>
<dbReference type="Pfam" id="PF09722">
    <property type="entry name" value="Xre_MbcA_ParS_C"/>
    <property type="match status" value="1"/>
</dbReference>